<dbReference type="InterPro" id="IPR010897">
    <property type="entry name" value="Spore_II_P"/>
</dbReference>
<keyword evidence="1" id="KW-0472">Membrane</keyword>
<dbReference type="Pfam" id="PF07454">
    <property type="entry name" value="SpoIIP"/>
    <property type="match status" value="1"/>
</dbReference>
<keyword evidence="1" id="KW-1133">Transmembrane helix</keyword>
<dbReference type="EMBL" id="JAUSUC010000009">
    <property type="protein sequence ID" value="MDQ0214670.1"/>
    <property type="molecule type" value="Genomic_DNA"/>
</dbReference>
<name>A0AAJ1T4I6_9BACI</name>
<organism evidence="2 3">
    <name type="scientific">Oikeobacillus pervagus</name>
    <dbReference type="NCBI Taxonomy" id="1325931"/>
    <lineage>
        <taxon>Bacteria</taxon>
        <taxon>Bacillati</taxon>
        <taxon>Bacillota</taxon>
        <taxon>Bacilli</taxon>
        <taxon>Bacillales</taxon>
        <taxon>Bacillaceae</taxon>
        <taxon>Oikeobacillus</taxon>
    </lineage>
</organism>
<evidence type="ECO:0000313" key="2">
    <source>
        <dbReference type="EMBL" id="MDQ0214670.1"/>
    </source>
</evidence>
<sequence>MIKGAFQTVLSIIIILFIIAAVSFSGIKISDQNLFDKDELKSESLIYLMSLENHHLSRLIPNYQKTSVVEAVIKFITSINLKDQRSLLISEISGLENYNSTIFVAGRGTDFTNLPIETPPHHEMRNTQSDHDGNHEQKENIQNIEGEGKIYIYHSHNRESFLPVLDGVKNPNLAHDPDKNVTLLGKRLSDNLREKGIQTIVDTTDIYGVLMKRGLKYPSSYNVSREFVQAFLKENDRIQMMFDIHRDARPKKVTTTTINQLSYARLFFVVGVSHPNYEENLKFAKTLNHELEKKYPGISRGVFGKSSKEGNGVYNQDLLAHSVIIEVGGYENNMEELNRTIDALSGVISDYYWQEAKEVQK</sequence>
<dbReference type="Proteomes" id="UP001237207">
    <property type="component" value="Unassembled WGS sequence"/>
</dbReference>
<feature type="transmembrane region" description="Helical" evidence="1">
    <location>
        <begin position="6"/>
        <end position="27"/>
    </location>
</feature>
<proteinExistence type="predicted"/>
<dbReference type="NCBIfam" id="TIGR02867">
    <property type="entry name" value="spore_II_P"/>
    <property type="match status" value="1"/>
</dbReference>
<evidence type="ECO:0000313" key="3">
    <source>
        <dbReference type="Proteomes" id="UP001237207"/>
    </source>
</evidence>
<dbReference type="AlphaFoldDB" id="A0AAJ1T4I6"/>
<dbReference type="RefSeq" id="WP_307256655.1">
    <property type="nucleotide sequence ID" value="NZ_JAUSUC010000009.1"/>
</dbReference>
<comment type="caution">
    <text evidence="2">The sequence shown here is derived from an EMBL/GenBank/DDBJ whole genome shotgun (WGS) entry which is preliminary data.</text>
</comment>
<keyword evidence="1" id="KW-0812">Transmembrane</keyword>
<dbReference type="SUPFAM" id="SSF53187">
    <property type="entry name" value="Zn-dependent exopeptidases"/>
    <property type="match status" value="1"/>
</dbReference>
<accession>A0AAJ1T4I6</accession>
<evidence type="ECO:0000256" key="1">
    <source>
        <dbReference type="SAM" id="Phobius"/>
    </source>
</evidence>
<protein>
    <submittedName>
        <fullName evidence="2">Stage II sporulation protein P</fullName>
    </submittedName>
</protein>
<keyword evidence="3" id="KW-1185">Reference proteome</keyword>
<gene>
    <name evidence="2" type="ORF">J2S13_001067</name>
</gene>
<reference evidence="2" key="1">
    <citation type="submission" date="2023-07" db="EMBL/GenBank/DDBJ databases">
        <title>Genomic Encyclopedia of Type Strains, Phase IV (KMG-IV): sequencing the most valuable type-strain genomes for metagenomic binning, comparative biology and taxonomic classification.</title>
        <authorList>
            <person name="Goeker M."/>
        </authorList>
    </citation>
    <scope>NUCLEOTIDE SEQUENCE</scope>
    <source>
        <strain evidence="2">DSM 23947</strain>
    </source>
</reference>